<protein>
    <submittedName>
        <fullName evidence="2">Uncharacterized protein</fullName>
    </submittedName>
</protein>
<feature type="region of interest" description="Disordered" evidence="1">
    <location>
        <begin position="186"/>
        <end position="210"/>
    </location>
</feature>
<dbReference type="EMBL" id="WNYA01067941">
    <property type="protein sequence ID" value="KAG8535402.1"/>
    <property type="molecule type" value="Genomic_DNA"/>
</dbReference>
<sequence length="269" mass="31606">MTEMDVSEVQLSTGREDAGAFFEQCNTRDNLQMMSTKALENRVSLLADKEIRLFWTNHSLKSYSDSNRVPRGLRIFKTAAQYQDDQVFMQRWKDLHLQHSLNVMRLVMGRNEIEYTKVTDELCKARTELRTRLGEIQFSIFTKKLEKKLVFTQMEVKEKKRDKFVRDKMDFEQGTVFDWGATKRQSYRRNNNPNNRRKKTKNTDFWTTESDSSLSDEVLKNCTEQQPINVEGGVEAQAPAPPLGHAPGGEEGGRKNWRRYHKRKQVSWR</sequence>
<accession>A0AAV6YDK3</accession>
<keyword evidence="3" id="KW-1185">Reference proteome</keyword>
<evidence type="ECO:0000256" key="1">
    <source>
        <dbReference type="SAM" id="MobiDB-lite"/>
    </source>
</evidence>
<proteinExistence type="predicted"/>
<feature type="compositionally biased region" description="Basic residues" evidence="1">
    <location>
        <begin position="255"/>
        <end position="269"/>
    </location>
</feature>
<comment type="caution">
    <text evidence="2">The sequence shown here is derived from an EMBL/GenBank/DDBJ whole genome shotgun (WGS) entry which is preliminary data.</text>
</comment>
<feature type="region of interest" description="Disordered" evidence="1">
    <location>
        <begin position="229"/>
        <end position="269"/>
    </location>
</feature>
<organism evidence="2 3">
    <name type="scientific">Engystomops pustulosus</name>
    <name type="common">Tungara frog</name>
    <name type="synonym">Physalaemus pustulosus</name>
    <dbReference type="NCBI Taxonomy" id="76066"/>
    <lineage>
        <taxon>Eukaryota</taxon>
        <taxon>Metazoa</taxon>
        <taxon>Chordata</taxon>
        <taxon>Craniata</taxon>
        <taxon>Vertebrata</taxon>
        <taxon>Euteleostomi</taxon>
        <taxon>Amphibia</taxon>
        <taxon>Batrachia</taxon>
        <taxon>Anura</taxon>
        <taxon>Neobatrachia</taxon>
        <taxon>Hyloidea</taxon>
        <taxon>Leptodactylidae</taxon>
        <taxon>Leiuperinae</taxon>
        <taxon>Engystomops</taxon>
    </lineage>
</organism>
<evidence type="ECO:0000313" key="2">
    <source>
        <dbReference type="EMBL" id="KAG8535402.1"/>
    </source>
</evidence>
<dbReference type="AlphaFoldDB" id="A0AAV6YDK3"/>
<gene>
    <name evidence="2" type="ORF">GDO81_028628</name>
</gene>
<name>A0AAV6YDK3_ENGPU</name>
<reference evidence="2" key="1">
    <citation type="thesis" date="2020" institute="ProQuest LLC" country="789 East Eisenhower Parkway, Ann Arbor, MI, USA">
        <title>Comparative Genomics and Chromosome Evolution.</title>
        <authorList>
            <person name="Mudd A.B."/>
        </authorList>
    </citation>
    <scope>NUCLEOTIDE SEQUENCE</scope>
    <source>
        <strain evidence="2">237g6f4</strain>
        <tissue evidence="2">Blood</tissue>
    </source>
</reference>
<dbReference type="Proteomes" id="UP000824782">
    <property type="component" value="Unassembled WGS sequence"/>
</dbReference>
<evidence type="ECO:0000313" key="3">
    <source>
        <dbReference type="Proteomes" id="UP000824782"/>
    </source>
</evidence>